<dbReference type="AlphaFoldDB" id="A0A150P2K2"/>
<evidence type="ECO:0000313" key="2">
    <source>
        <dbReference type="Proteomes" id="UP000075604"/>
    </source>
</evidence>
<gene>
    <name evidence="1" type="ORF">BE04_07215</name>
</gene>
<evidence type="ECO:0000313" key="1">
    <source>
        <dbReference type="EMBL" id="KYF49666.1"/>
    </source>
</evidence>
<protein>
    <submittedName>
        <fullName evidence="1">Transcriptional regulator</fullName>
    </submittedName>
</protein>
<proteinExistence type="predicted"/>
<sequence length="113" mass="11930">MQLYLIPPDGGQGGRVLTRRSYHRSRSLSLTPDETRRLRAALRGLKARLGSWRAVSAAMGGVHVRTLAGVACGIGRGSPALVLLAARVAETTVERLLSPPVAADRCPTCGRSG</sequence>
<accession>A0A150P2K2</accession>
<dbReference type="Proteomes" id="UP000075604">
    <property type="component" value="Unassembled WGS sequence"/>
</dbReference>
<name>A0A150P2K2_SORCE</name>
<organism evidence="1 2">
    <name type="scientific">Sorangium cellulosum</name>
    <name type="common">Polyangium cellulosum</name>
    <dbReference type="NCBI Taxonomy" id="56"/>
    <lineage>
        <taxon>Bacteria</taxon>
        <taxon>Pseudomonadati</taxon>
        <taxon>Myxococcota</taxon>
        <taxon>Polyangia</taxon>
        <taxon>Polyangiales</taxon>
        <taxon>Polyangiaceae</taxon>
        <taxon>Sorangium</taxon>
    </lineage>
</organism>
<dbReference type="EMBL" id="JELX01004220">
    <property type="protein sequence ID" value="KYF49666.1"/>
    <property type="molecule type" value="Genomic_DNA"/>
</dbReference>
<comment type="caution">
    <text evidence="1">The sequence shown here is derived from an EMBL/GenBank/DDBJ whole genome shotgun (WGS) entry which is preliminary data.</text>
</comment>
<reference evidence="1 2" key="1">
    <citation type="submission" date="2014-02" db="EMBL/GenBank/DDBJ databases">
        <title>The small core and large imbalanced accessory genome model reveals a collaborative survival strategy of Sorangium cellulosum strains in nature.</title>
        <authorList>
            <person name="Han K."/>
            <person name="Peng R."/>
            <person name="Blom J."/>
            <person name="Li Y.-Z."/>
        </authorList>
    </citation>
    <scope>NUCLEOTIDE SEQUENCE [LARGE SCALE GENOMIC DNA]</scope>
    <source>
        <strain evidence="1 2">So0157-18</strain>
    </source>
</reference>